<keyword evidence="1" id="KW-0175">Coiled coil</keyword>
<dbReference type="Pfam" id="PF11154">
    <property type="entry name" value="DUF2934"/>
    <property type="match status" value="1"/>
</dbReference>
<protein>
    <submittedName>
        <fullName evidence="3">DUF2934 family protein</fullName>
    </submittedName>
</protein>
<evidence type="ECO:0000313" key="4">
    <source>
        <dbReference type="Proteomes" id="UP000295367"/>
    </source>
</evidence>
<proteinExistence type="predicted"/>
<evidence type="ECO:0000313" key="3">
    <source>
        <dbReference type="EMBL" id="TCV90396.1"/>
    </source>
</evidence>
<dbReference type="OrthoDB" id="8538784at2"/>
<feature type="coiled-coil region" evidence="1">
    <location>
        <begin position="98"/>
        <end position="132"/>
    </location>
</feature>
<name>A0A4R3YE92_9PROT</name>
<dbReference type="SUPFAM" id="SSF47162">
    <property type="entry name" value="Apolipoprotein"/>
    <property type="match status" value="1"/>
</dbReference>
<dbReference type="InterPro" id="IPR021327">
    <property type="entry name" value="DUF2934"/>
</dbReference>
<accession>A0A4R3YE92</accession>
<sequence length="185" mass="20897">MSEVKSKSRSKSNNSSPTSKTNISSKSKQASSAAQITNSVTPEERYHMIAEAAYFRAESRGFVSGDPSHDWFEAEAEIERILQHQNSESNGGNKQAFQSKLEAQLKEWDAKLAELKEKALETTAEIREDYEKQLQILSGKRAVAHAKMQELSQRTEDAWEDLKGGTEKAWDEMRKALNQIASRFK</sequence>
<keyword evidence="4" id="KW-1185">Reference proteome</keyword>
<evidence type="ECO:0000256" key="2">
    <source>
        <dbReference type="SAM" id="MobiDB-lite"/>
    </source>
</evidence>
<comment type="caution">
    <text evidence="3">The sequence shown here is derived from an EMBL/GenBank/DDBJ whole genome shotgun (WGS) entry which is preliminary data.</text>
</comment>
<gene>
    <name evidence="3" type="ORF">EDC63_101368</name>
</gene>
<dbReference type="EMBL" id="SMCO01000001">
    <property type="protein sequence ID" value="TCV90396.1"/>
    <property type="molecule type" value="Genomic_DNA"/>
</dbReference>
<dbReference type="Proteomes" id="UP000295367">
    <property type="component" value="Unassembled WGS sequence"/>
</dbReference>
<evidence type="ECO:0000256" key="1">
    <source>
        <dbReference type="SAM" id="Coils"/>
    </source>
</evidence>
<feature type="compositionally biased region" description="Low complexity" evidence="2">
    <location>
        <begin position="11"/>
        <end position="35"/>
    </location>
</feature>
<dbReference type="AlphaFoldDB" id="A0A4R3YE92"/>
<organism evidence="3 4">
    <name type="scientific">Sulfurirhabdus autotrophica</name>
    <dbReference type="NCBI Taxonomy" id="1706046"/>
    <lineage>
        <taxon>Bacteria</taxon>
        <taxon>Pseudomonadati</taxon>
        <taxon>Pseudomonadota</taxon>
        <taxon>Betaproteobacteria</taxon>
        <taxon>Nitrosomonadales</taxon>
        <taxon>Sulfuricellaceae</taxon>
        <taxon>Sulfurirhabdus</taxon>
    </lineage>
</organism>
<feature type="region of interest" description="Disordered" evidence="2">
    <location>
        <begin position="1"/>
        <end position="43"/>
    </location>
</feature>
<reference evidence="3 4" key="1">
    <citation type="submission" date="2019-03" db="EMBL/GenBank/DDBJ databases">
        <title>Genomic Encyclopedia of Type Strains, Phase IV (KMG-IV): sequencing the most valuable type-strain genomes for metagenomic binning, comparative biology and taxonomic classification.</title>
        <authorList>
            <person name="Goeker M."/>
        </authorList>
    </citation>
    <scope>NUCLEOTIDE SEQUENCE [LARGE SCALE GENOMIC DNA]</scope>
    <source>
        <strain evidence="3 4">DSM 100309</strain>
    </source>
</reference>
<dbReference type="RefSeq" id="WP_124947660.1">
    <property type="nucleotide sequence ID" value="NZ_BHVT01000073.1"/>
</dbReference>